<evidence type="ECO:0000256" key="1">
    <source>
        <dbReference type="SAM" id="SignalP"/>
    </source>
</evidence>
<keyword evidence="3" id="KW-1185">Reference proteome</keyword>
<dbReference type="PANTHER" id="PTHR37953">
    <property type="entry name" value="UPF0127 PROTEIN MJ1496"/>
    <property type="match status" value="1"/>
</dbReference>
<dbReference type="EMBL" id="FXUL01000005">
    <property type="protein sequence ID" value="SMP57424.1"/>
    <property type="molecule type" value="Genomic_DNA"/>
</dbReference>
<reference evidence="2 3" key="1">
    <citation type="submission" date="2017-05" db="EMBL/GenBank/DDBJ databases">
        <authorList>
            <person name="Varghese N."/>
            <person name="Submissions S."/>
        </authorList>
    </citation>
    <scope>NUCLEOTIDE SEQUENCE [LARGE SCALE GENOMIC DNA]</scope>
    <source>
        <strain evidence="2 3">DSM 26001</strain>
    </source>
</reference>
<sequence length="147" mass="16004">MKIPPLSHAAFALLCLSTIQAHAEDKFPVVPLTAGMYVIQAEVAATEPQRQQGLMFREKLAPNSGMVFLFGEPAQVCMWMKNTLIPLSVAFLDDSGKILNIEEMQPQTLNSHCAAGRAAYALEMNKGWFAQKNIKSGTTIAGLPKAK</sequence>
<dbReference type="Proteomes" id="UP001158049">
    <property type="component" value="Unassembled WGS sequence"/>
</dbReference>
<organism evidence="2 3">
    <name type="scientific">Noviherbaspirillum suwonense</name>
    <dbReference type="NCBI Taxonomy" id="1224511"/>
    <lineage>
        <taxon>Bacteria</taxon>
        <taxon>Pseudomonadati</taxon>
        <taxon>Pseudomonadota</taxon>
        <taxon>Betaproteobacteria</taxon>
        <taxon>Burkholderiales</taxon>
        <taxon>Oxalobacteraceae</taxon>
        <taxon>Noviherbaspirillum</taxon>
    </lineage>
</organism>
<keyword evidence="1" id="KW-0732">Signal</keyword>
<evidence type="ECO:0000313" key="3">
    <source>
        <dbReference type="Proteomes" id="UP001158049"/>
    </source>
</evidence>
<dbReference type="InterPro" id="IPR038695">
    <property type="entry name" value="Saro_0823-like_sf"/>
</dbReference>
<proteinExistence type="predicted"/>
<dbReference type="RefSeq" id="WP_283441959.1">
    <property type="nucleotide sequence ID" value="NZ_FXUL01000005.1"/>
</dbReference>
<name>A0ABY1Q5V8_9BURK</name>
<dbReference type="Pfam" id="PF02643">
    <property type="entry name" value="DUF192"/>
    <property type="match status" value="1"/>
</dbReference>
<dbReference type="Gene3D" id="2.60.120.1140">
    <property type="entry name" value="Protein of unknown function DUF192"/>
    <property type="match status" value="1"/>
</dbReference>
<evidence type="ECO:0000313" key="2">
    <source>
        <dbReference type="EMBL" id="SMP57424.1"/>
    </source>
</evidence>
<protein>
    <submittedName>
        <fullName evidence="2">Uncharacterized protein</fullName>
    </submittedName>
</protein>
<dbReference type="PANTHER" id="PTHR37953:SF1">
    <property type="entry name" value="UPF0127 PROTEIN MJ1496"/>
    <property type="match status" value="1"/>
</dbReference>
<dbReference type="InterPro" id="IPR003795">
    <property type="entry name" value="DUF192"/>
</dbReference>
<accession>A0ABY1Q5V8</accession>
<comment type="caution">
    <text evidence="2">The sequence shown here is derived from an EMBL/GenBank/DDBJ whole genome shotgun (WGS) entry which is preliminary data.</text>
</comment>
<feature type="signal peptide" evidence="1">
    <location>
        <begin position="1"/>
        <end position="23"/>
    </location>
</feature>
<feature type="chain" id="PRO_5045109577" evidence="1">
    <location>
        <begin position="24"/>
        <end position="147"/>
    </location>
</feature>
<gene>
    <name evidence="2" type="ORF">SAMN06295970_10589</name>
</gene>